<organism evidence="1 2">
    <name type="scientific">Neofusicoccum parvum</name>
    <dbReference type="NCBI Taxonomy" id="310453"/>
    <lineage>
        <taxon>Eukaryota</taxon>
        <taxon>Fungi</taxon>
        <taxon>Dikarya</taxon>
        <taxon>Ascomycota</taxon>
        <taxon>Pezizomycotina</taxon>
        <taxon>Dothideomycetes</taxon>
        <taxon>Dothideomycetes incertae sedis</taxon>
        <taxon>Botryosphaeriales</taxon>
        <taxon>Botryosphaeriaceae</taxon>
        <taxon>Neofusicoccum</taxon>
    </lineage>
</organism>
<sequence>MAADHELQQLMPHEGPSTTHGIPLKHNTDDAHATASAAPDSSRSSHDGSKIENDGAPGWTPLYLRATTLAAFVVCYLVLLVAIVALAIADAKNDGLAAAKSNQHYLWTYGPTAVLAIVAALWGQVEHRTKQAMPWHVLQTQPTPASATLLLDYITPSLPETLLQSFRSSHWPVAVATISSLLIKLLTVASTGLLVLQITPVVHHDCRITASDDFVSGFNPAAIGSTAVLSTLAIENGTLPYEPGTTRHQAFQTMNASHSLSNQNAVKVEGFARSFSAGLTCETATVTSYDSFCSDRQCHGIDVHIDIDSPTCHVRQLDYSQGCGWQLGYTECDFEDAFGVECNTTTDGHDRNRLVFMYGRMSQNVSANDLGAKILPNETTTVVCEPKYNITSTFVRTDQNGNLNINASEMVTQGAASRPYPAWDLVEGLHTSVQAAGLILGNPYAYSSVANKPWYQLYMFFDSWADAAYPSSDFRDAQLLETAANDLFAMVSAQMAKQNLVAPSDTEIIGTCYS</sequence>
<evidence type="ECO:0000313" key="2">
    <source>
        <dbReference type="Proteomes" id="UP001165186"/>
    </source>
</evidence>
<gene>
    <name evidence="1" type="primary">g9607</name>
    <name evidence="1" type="ORF">NpPPO83_00009607</name>
</gene>
<protein>
    <submittedName>
        <fullName evidence="1">Uncharacterized protein</fullName>
    </submittedName>
</protein>
<accession>A0ACB5S1E9</accession>
<proteinExistence type="predicted"/>
<name>A0ACB5S1E9_9PEZI</name>
<dbReference type="Proteomes" id="UP001165186">
    <property type="component" value="Unassembled WGS sequence"/>
</dbReference>
<evidence type="ECO:0000313" key="1">
    <source>
        <dbReference type="EMBL" id="GME26528.1"/>
    </source>
</evidence>
<dbReference type="EMBL" id="BSXG01000029">
    <property type="protein sequence ID" value="GME26528.1"/>
    <property type="molecule type" value="Genomic_DNA"/>
</dbReference>
<reference evidence="1" key="1">
    <citation type="submission" date="2024-09" db="EMBL/GenBank/DDBJ databases">
        <title>Draft Genome Sequences of Neofusicoccum parvum.</title>
        <authorList>
            <person name="Ashida A."/>
            <person name="Camagna M."/>
            <person name="Tanaka A."/>
            <person name="Takemoto D."/>
        </authorList>
    </citation>
    <scope>NUCLEOTIDE SEQUENCE</scope>
    <source>
        <strain evidence="1">PPO83</strain>
    </source>
</reference>
<comment type="caution">
    <text evidence="1">The sequence shown here is derived from an EMBL/GenBank/DDBJ whole genome shotgun (WGS) entry which is preliminary data.</text>
</comment>
<keyword evidence="2" id="KW-1185">Reference proteome</keyword>